<protein>
    <submittedName>
        <fullName evidence="1">Uncharacterized protein</fullName>
    </submittedName>
</protein>
<dbReference type="EMBL" id="CAXAMM010006368">
    <property type="protein sequence ID" value="CAK9010810.1"/>
    <property type="molecule type" value="Genomic_DNA"/>
</dbReference>
<keyword evidence="2" id="KW-1185">Reference proteome</keyword>
<organism evidence="1 2">
    <name type="scientific">Durusdinium trenchii</name>
    <dbReference type="NCBI Taxonomy" id="1381693"/>
    <lineage>
        <taxon>Eukaryota</taxon>
        <taxon>Sar</taxon>
        <taxon>Alveolata</taxon>
        <taxon>Dinophyceae</taxon>
        <taxon>Suessiales</taxon>
        <taxon>Symbiodiniaceae</taxon>
        <taxon>Durusdinium</taxon>
    </lineage>
</organism>
<accession>A0ABP0J8U7</accession>
<name>A0ABP0J8U7_9DINO</name>
<sequence>MGSKWGALLVSEALVKINANLLEISQWNYKLSNAGVGTLIRDAFVAQMEEEGKSLRAAKAALESALSSGTDLLVHREKCDQMNESYKTASLQVRKHVAHSFADYLLCTLGRGVPVKENVYRDQIILQRIPLLLPHEMYHFLYDDSGKLRVDRQELALYWHHAKVGWLDADHPGVGHNVIGLYGDDCRYNKSGEKLISITWNAVLEESTSLELSRFPICVLRCSLAIPDYTLKRIYSVIAWSLQALAAGVHPQVDFEGKPLPVIHAKNQGKPIAGGKAYVVEYRGDLKWQREAFGLKCHWGAAEICHVCNAVKGGAVLNRHSQGYITQGVLSVANGYPSLTCKAYNGRLMLIFLDRCCHTCLEDHPRDVELVNACVGIRALCGWFDMLERAGRYLDLNQRAGLYMVGRKFVATVERLALIALLQGHQRWKLQPKLHCFVHVNEEHAWWGFNQRFNHCYVDEDHIGLTKKLAQCVHRGPLMEFRILCRWLLRLGSWSPSDEG</sequence>
<evidence type="ECO:0000313" key="1">
    <source>
        <dbReference type="EMBL" id="CAK9010810.1"/>
    </source>
</evidence>
<comment type="caution">
    <text evidence="1">The sequence shown here is derived from an EMBL/GenBank/DDBJ whole genome shotgun (WGS) entry which is preliminary data.</text>
</comment>
<reference evidence="1 2" key="1">
    <citation type="submission" date="2024-02" db="EMBL/GenBank/DDBJ databases">
        <authorList>
            <person name="Chen Y."/>
            <person name="Shah S."/>
            <person name="Dougan E. K."/>
            <person name="Thang M."/>
            <person name="Chan C."/>
        </authorList>
    </citation>
    <scope>NUCLEOTIDE SEQUENCE [LARGE SCALE GENOMIC DNA]</scope>
</reference>
<evidence type="ECO:0000313" key="2">
    <source>
        <dbReference type="Proteomes" id="UP001642464"/>
    </source>
</evidence>
<proteinExistence type="predicted"/>
<gene>
    <name evidence="1" type="ORF">SCF082_LOCUS10830</name>
</gene>
<dbReference type="Proteomes" id="UP001642464">
    <property type="component" value="Unassembled WGS sequence"/>
</dbReference>